<dbReference type="Gene3D" id="3.40.50.620">
    <property type="entry name" value="HUPs"/>
    <property type="match status" value="1"/>
</dbReference>
<dbReference type="CDD" id="cd23659">
    <property type="entry name" value="USP_At3g01520-like"/>
    <property type="match status" value="1"/>
</dbReference>
<reference evidence="2 3" key="1">
    <citation type="submission" date="2024-06" db="EMBL/GenBank/DDBJ databases">
        <authorList>
            <person name="Kraege A."/>
            <person name="Thomma B."/>
        </authorList>
    </citation>
    <scope>NUCLEOTIDE SEQUENCE [LARGE SCALE GENOMIC DNA]</scope>
</reference>
<sequence>MQPILEDEPAADAGGLSKRKLLIPVDDSPESERALSWTMEELYRQGDEIHLVHVVPKLQMGNCFGAPPVDFLPQQDPIAYDQLVKQAETFIQTRFLPSLHNLRVHPIVHIVKAEVDTESIGTVLCRKAESLDVAAIIVSCEARSRLQEFFLGSITNFCT</sequence>
<accession>A0ABP1GFB0</accession>
<name>A0ABP1GFB0_9CHLO</name>
<feature type="domain" description="UspA" evidence="1">
    <location>
        <begin position="19"/>
        <end position="157"/>
    </location>
</feature>
<keyword evidence="3" id="KW-1185">Reference proteome</keyword>
<dbReference type="Proteomes" id="UP001497392">
    <property type="component" value="Unassembled WGS sequence"/>
</dbReference>
<dbReference type="Pfam" id="PF00582">
    <property type="entry name" value="Usp"/>
    <property type="match status" value="1"/>
</dbReference>
<comment type="caution">
    <text evidence="2">The sequence shown here is derived from an EMBL/GenBank/DDBJ whole genome shotgun (WGS) entry which is preliminary data.</text>
</comment>
<dbReference type="EMBL" id="CAXHTA020000021">
    <property type="protein sequence ID" value="CAL5229995.1"/>
    <property type="molecule type" value="Genomic_DNA"/>
</dbReference>
<dbReference type="InterPro" id="IPR006016">
    <property type="entry name" value="UspA"/>
</dbReference>
<proteinExistence type="predicted"/>
<evidence type="ECO:0000313" key="3">
    <source>
        <dbReference type="Proteomes" id="UP001497392"/>
    </source>
</evidence>
<evidence type="ECO:0000259" key="1">
    <source>
        <dbReference type="Pfam" id="PF00582"/>
    </source>
</evidence>
<evidence type="ECO:0000313" key="2">
    <source>
        <dbReference type="EMBL" id="CAL5229995.1"/>
    </source>
</evidence>
<gene>
    <name evidence="2" type="primary">g13432</name>
    <name evidence="2" type="ORF">VP750_LOCUS11901</name>
</gene>
<dbReference type="PANTHER" id="PTHR47583:SF1">
    <property type="entry name" value="ADENINE NUCLEOTIDE ALPHA HYDROLASES-LIKE SUPERFAMILY PROTEIN"/>
    <property type="match status" value="1"/>
</dbReference>
<protein>
    <submittedName>
        <fullName evidence="2">G13432 protein</fullName>
    </submittedName>
</protein>
<organism evidence="2 3">
    <name type="scientific">Coccomyxa viridis</name>
    <dbReference type="NCBI Taxonomy" id="1274662"/>
    <lineage>
        <taxon>Eukaryota</taxon>
        <taxon>Viridiplantae</taxon>
        <taxon>Chlorophyta</taxon>
        <taxon>core chlorophytes</taxon>
        <taxon>Trebouxiophyceae</taxon>
        <taxon>Trebouxiophyceae incertae sedis</taxon>
        <taxon>Coccomyxaceae</taxon>
        <taxon>Coccomyxa</taxon>
    </lineage>
</organism>
<dbReference type="InterPro" id="IPR014729">
    <property type="entry name" value="Rossmann-like_a/b/a_fold"/>
</dbReference>
<dbReference type="PANTHER" id="PTHR47583">
    <property type="entry name" value="ADENINE NUCLEOTIDE ALPHA HYDROLASES-LIKE SUPERFAMILY PROTEIN"/>
    <property type="match status" value="1"/>
</dbReference>
<dbReference type="SUPFAM" id="SSF52402">
    <property type="entry name" value="Adenine nucleotide alpha hydrolases-like"/>
    <property type="match status" value="1"/>
</dbReference>